<evidence type="ECO:0000313" key="2">
    <source>
        <dbReference type="EMBL" id="TFF17756.1"/>
    </source>
</evidence>
<keyword evidence="1" id="KW-0812">Transmembrane</keyword>
<protein>
    <recommendedName>
        <fullName evidence="4">DUF4381 family protein</fullName>
    </recommendedName>
</protein>
<dbReference type="Proteomes" id="UP000298179">
    <property type="component" value="Unassembled WGS sequence"/>
</dbReference>
<proteinExistence type="predicted"/>
<evidence type="ECO:0000256" key="1">
    <source>
        <dbReference type="SAM" id="Phobius"/>
    </source>
</evidence>
<dbReference type="OrthoDB" id="7916695at2"/>
<keyword evidence="1" id="KW-0472">Membrane</keyword>
<evidence type="ECO:0008006" key="4">
    <source>
        <dbReference type="Google" id="ProtNLM"/>
    </source>
</evidence>
<dbReference type="AlphaFoldDB" id="A0A4Y8RA63"/>
<comment type="caution">
    <text evidence="2">The sequence shown here is derived from an EMBL/GenBank/DDBJ whole genome shotgun (WGS) entry which is preliminary data.</text>
</comment>
<keyword evidence="1" id="KW-1133">Transmembrane helix</keyword>
<keyword evidence="3" id="KW-1185">Reference proteome</keyword>
<dbReference type="EMBL" id="SOZD01000014">
    <property type="protein sequence ID" value="TFF17756.1"/>
    <property type="molecule type" value="Genomic_DNA"/>
</dbReference>
<evidence type="ECO:0000313" key="3">
    <source>
        <dbReference type="Proteomes" id="UP000298179"/>
    </source>
</evidence>
<feature type="transmembrane region" description="Helical" evidence="1">
    <location>
        <begin position="25"/>
        <end position="49"/>
    </location>
</feature>
<sequence length="141" mass="15301">MGADPDLIAKLRPVRLPPGFTAFDWHGGLAIFALALVAGLALAVLLRAFTVPRLSERSLAARQLDAARRLAPEARLLSQSQLVAALERSVRTKGRHGERAGRQLAEIRARIDAELYRPTPRLDADGLDAAILEALPGRGRR</sequence>
<reference evidence="2 3" key="1">
    <citation type="submission" date="2019-03" db="EMBL/GenBank/DDBJ databases">
        <title>Jiella endophytica sp. nov., a novel endophytic bacterium isolated from root of Ficus microcarpa Linn. f.</title>
        <authorList>
            <person name="Tuo L."/>
        </authorList>
    </citation>
    <scope>NUCLEOTIDE SEQUENCE [LARGE SCALE GENOMIC DNA]</scope>
    <source>
        <strain evidence="2 3">CBS5Q-3</strain>
    </source>
</reference>
<gene>
    <name evidence="2" type="ORF">E3C22_23190</name>
</gene>
<organism evidence="2 3">
    <name type="scientific">Jiella endophytica</name>
    <dbReference type="NCBI Taxonomy" id="2558362"/>
    <lineage>
        <taxon>Bacteria</taxon>
        <taxon>Pseudomonadati</taxon>
        <taxon>Pseudomonadota</taxon>
        <taxon>Alphaproteobacteria</taxon>
        <taxon>Hyphomicrobiales</taxon>
        <taxon>Aurantimonadaceae</taxon>
        <taxon>Jiella</taxon>
    </lineage>
</organism>
<dbReference type="RefSeq" id="WP_134764267.1">
    <property type="nucleotide sequence ID" value="NZ_SOZD01000014.1"/>
</dbReference>
<accession>A0A4Y8RA63</accession>
<name>A0A4Y8RA63_9HYPH</name>